<evidence type="ECO:0000256" key="1">
    <source>
        <dbReference type="SAM" id="MobiDB-lite"/>
    </source>
</evidence>
<evidence type="ECO:0000313" key="3">
    <source>
        <dbReference type="EMBL" id="GIY46189.1"/>
    </source>
</evidence>
<feature type="compositionally biased region" description="Polar residues" evidence="1">
    <location>
        <begin position="56"/>
        <end position="71"/>
    </location>
</feature>
<gene>
    <name evidence="3" type="ORF">CEXT_107601</name>
</gene>
<accession>A0AAV4TJ90</accession>
<keyword evidence="2" id="KW-1133">Transmembrane helix</keyword>
<dbReference type="AlphaFoldDB" id="A0AAV4TJ90"/>
<dbReference type="Proteomes" id="UP001054945">
    <property type="component" value="Unassembled WGS sequence"/>
</dbReference>
<sequence length="115" mass="13441">MLLQAKIAEKWYDFGLNNTCYNKQSSKDNIHKGRIPCDSIFNLALQPPTRDDSAEIHNSTQPNSAPLTPSPYFSNSTHKPFMQMLYIAYPLPLMSMEGVYFRKRRRERQINMRLD</sequence>
<reference evidence="3 4" key="1">
    <citation type="submission" date="2021-06" db="EMBL/GenBank/DDBJ databases">
        <title>Caerostris extrusa draft genome.</title>
        <authorList>
            <person name="Kono N."/>
            <person name="Arakawa K."/>
        </authorList>
    </citation>
    <scope>NUCLEOTIDE SEQUENCE [LARGE SCALE GENOMIC DNA]</scope>
</reference>
<name>A0AAV4TJ90_CAEEX</name>
<keyword evidence="4" id="KW-1185">Reference proteome</keyword>
<comment type="caution">
    <text evidence="3">The sequence shown here is derived from an EMBL/GenBank/DDBJ whole genome shotgun (WGS) entry which is preliminary data.</text>
</comment>
<feature type="region of interest" description="Disordered" evidence="1">
    <location>
        <begin position="49"/>
        <end position="71"/>
    </location>
</feature>
<feature type="transmembrane region" description="Helical" evidence="2">
    <location>
        <begin position="81"/>
        <end position="101"/>
    </location>
</feature>
<keyword evidence="2" id="KW-0812">Transmembrane</keyword>
<evidence type="ECO:0000313" key="4">
    <source>
        <dbReference type="Proteomes" id="UP001054945"/>
    </source>
</evidence>
<dbReference type="EMBL" id="BPLR01011384">
    <property type="protein sequence ID" value="GIY46189.1"/>
    <property type="molecule type" value="Genomic_DNA"/>
</dbReference>
<evidence type="ECO:0000256" key="2">
    <source>
        <dbReference type="SAM" id="Phobius"/>
    </source>
</evidence>
<organism evidence="3 4">
    <name type="scientific">Caerostris extrusa</name>
    <name type="common">Bark spider</name>
    <name type="synonym">Caerostris bankana</name>
    <dbReference type="NCBI Taxonomy" id="172846"/>
    <lineage>
        <taxon>Eukaryota</taxon>
        <taxon>Metazoa</taxon>
        <taxon>Ecdysozoa</taxon>
        <taxon>Arthropoda</taxon>
        <taxon>Chelicerata</taxon>
        <taxon>Arachnida</taxon>
        <taxon>Araneae</taxon>
        <taxon>Araneomorphae</taxon>
        <taxon>Entelegynae</taxon>
        <taxon>Araneoidea</taxon>
        <taxon>Araneidae</taxon>
        <taxon>Caerostris</taxon>
    </lineage>
</organism>
<protein>
    <submittedName>
        <fullName evidence="3">Uncharacterized protein</fullName>
    </submittedName>
</protein>
<keyword evidence="2" id="KW-0472">Membrane</keyword>
<proteinExistence type="predicted"/>